<organism evidence="4 5">
    <name type="scientific">Agrilus planipennis</name>
    <name type="common">Emerald ash borer</name>
    <name type="synonym">Agrilus marcopoli</name>
    <dbReference type="NCBI Taxonomy" id="224129"/>
    <lineage>
        <taxon>Eukaryota</taxon>
        <taxon>Metazoa</taxon>
        <taxon>Ecdysozoa</taxon>
        <taxon>Arthropoda</taxon>
        <taxon>Hexapoda</taxon>
        <taxon>Insecta</taxon>
        <taxon>Pterygota</taxon>
        <taxon>Neoptera</taxon>
        <taxon>Endopterygota</taxon>
        <taxon>Coleoptera</taxon>
        <taxon>Polyphaga</taxon>
        <taxon>Elateriformia</taxon>
        <taxon>Buprestoidea</taxon>
        <taxon>Buprestidae</taxon>
        <taxon>Agrilinae</taxon>
        <taxon>Agrilus</taxon>
    </lineage>
</organism>
<dbReference type="InterPro" id="IPR051043">
    <property type="entry name" value="Sulfatase_Mod_Factor_Kinase"/>
</dbReference>
<dbReference type="InterPro" id="IPR005532">
    <property type="entry name" value="SUMF_dom"/>
</dbReference>
<dbReference type="Proteomes" id="UP000192223">
    <property type="component" value="Unplaced"/>
</dbReference>
<dbReference type="InterPro" id="IPR016187">
    <property type="entry name" value="CTDL_fold"/>
</dbReference>
<accession>A0A1W4XN81</accession>
<feature type="chain" id="PRO_5044566964" evidence="2">
    <location>
        <begin position="19"/>
        <end position="332"/>
    </location>
</feature>
<dbReference type="PANTHER" id="PTHR23150:SF19">
    <property type="entry name" value="FORMYLGLYCINE-GENERATING ENZYME"/>
    <property type="match status" value="1"/>
</dbReference>
<feature type="signal peptide" evidence="2">
    <location>
        <begin position="1"/>
        <end position="18"/>
    </location>
</feature>
<evidence type="ECO:0000256" key="1">
    <source>
        <dbReference type="ARBA" id="ARBA00005310"/>
    </source>
</evidence>
<keyword evidence="2" id="KW-0732">Signal</keyword>
<evidence type="ECO:0000313" key="5">
    <source>
        <dbReference type="RefSeq" id="XP_018333938.1"/>
    </source>
</evidence>
<dbReference type="AlphaFoldDB" id="A0A1W4XN81"/>
<dbReference type="GO" id="GO:0005783">
    <property type="term" value="C:endoplasmic reticulum"/>
    <property type="evidence" value="ECO:0007669"/>
    <property type="project" value="TreeGrafter"/>
</dbReference>
<dbReference type="GO" id="GO:0120147">
    <property type="term" value="F:formylglycine-generating oxidase activity"/>
    <property type="evidence" value="ECO:0007669"/>
    <property type="project" value="TreeGrafter"/>
</dbReference>
<dbReference type="KEGG" id="apln:108743032"/>
<dbReference type="OrthoDB" id="659at2759"/>
<accession>A0A1W4XNH8</accession>
<evidence type="ECO:0000256" key="2">
    <source>
        <dbReference type="SAM" id="SignalP"/>
    </source>
</evidence>
<dbReference type="SUPFAM" id="SSF56436">
    <property type="entry name" value="C-type lectin-like"/>
    <property type="match status" value="1"/>
</dbReference>
<feature type="domain" description="Sulfatase-modifying factor enzyme-like" evidence="3">
    <location>
        <begin position="60"/>
        <end position="324"/>
    </location>
</feature>
<evidence type="ECO:0000313" key="4">
    <source>
        <dbReference type="Proteomes" id="UP000192223"/>
    </source>
</evidence>
<gene>
    <name evidence="5" type="primary">LOC108743032</name>
    <name evidence="6" type="synonym">LOC108743040</name>
</gene>
<proteinExistence type="inferred from homology"/>
<name>A0A1W4XN81_AGRPL</name>
<dbReference type="Pfam" id="PF03781">
    <property type="entry name" value="FGE-sulfatase"/>
    <property type="match status" value="1"/>
</dbReference>
<protein>
    <submittedName>
        <fullName evidence="5 6">Formylglycine-generating enzyme-like isoform X1</fullName>
    </submittedName>
</protein>
<dbReference type="InterPro" id="IPR042095">
    <property type="entry name" value="SUMF_sf"/>
</dbReference>
<evidence type="ECO:0000313" key="6">
    <source>
        <dbReference type="RefSeq" id="XP_018333950.2"/>
    </source>
</evidence>
<sequence>MYLTILFYILIKTQVSNSNCGCQLSRETDSCGDNPAAKYFKDVNEDFNDGAQTPHKVNIEDMALIKRNTFTMGTDKPVFVSDYEGPVRNVTVATFYLDAHEVSNIQFMEFVEQTGYKTEAEVFGDSFIFEMFISKEEQEKHKDYRAVQAPWWIKMMGVSWKHPEGPLSDIKNRMDHPVIHVSWNDAVKYCSHVGKRLPTEAEWEMACRGGLHQKLYPWGNKLMAKGQHWANIWQGDFPQINTAEDGYISTSPVVSFPPNKFGLYNMAGNVWEWTQDSWASDTDLKVKKGGSFLCHESYCWRYRCAARSHNTADTSASNLGFRCAADAMKNNL</sequence>
<dbReference type="RefSeq" id="XP_018333938.1">
    <property type="nucleotide sequence ID" value="XM_018478436.2"/>
</dbReference>
<dbReference type="RefSeq" id="XP_018333950.2">
    <property type="nucleotide sequence ID" value="XM_018478448.2"/>
</dbReference>
<dbReference type="STRING" id="224129.A0A1W4XN81"/>
<dbReference type="PANTHER" id="PTHR23150">
    <property type="entry name" value="SULFATASE MODIFYING FACTOR 1, 2"/>
    <property type="match status" value="1"/>
</dbReference>
<keyword evidence="4" id="KW-1185">Reference proteome</keyword>
<dbReference type="Gene3D" id="3.90.1580.10">
    <property type="entry name" value="paralog of FGE (formylglycine-generating enzyme)"/>
    <property type="match status" value="1"/>
</dbReference>
<evidence type="ECO:0000259" key="3">
    <source>
        <dbReference type="Pfam" id="PF03781"/>
    </source>
</evidence>
<dbReference type="GeneID" id="108743032"/>
<reference evidence="5 6" key="1">
    <citation type="submission" date="2025-04" db="UniProtKB">
        <authorList>
            <consortium name="RefSeq"/>
        </authorList>
    </citation>
    <scope>IDENTIFICATION</scope>
    <source>
        <tissue evidence="5 6">Entire body</tissue>
    </source>
</reference>
<comment type="similarity">
    <text evidence="1">Belongs to the sulfatase-modifying factor family.</text>
</comment>